<keyword evidence="2" id="KW-0472">Membrane</keyword>
<dbReference type="OrthoDB" id="540at10239"/>
<evidence type="ECO:0008006" key="5">
    <source>
        <dbReference type="Google" id="ProtNLM"/>
    </source>
</evidence>
<proteinExistence type="predicted"/>
<evidence type="ECO:0000313" key="4">
    <source>
        <dbReference type="Proteomes" id="UP000203948"/>
    </source>
</evidence>
<reference evidence="3 4" key="1">
    <citation type="journal article" date="2016" name="Arch. Virol.">
        <title>Genome sequence of a cluster A13 mycobacteriophage detected in Mycobacterium phlei over a half century ago.</title>
        <authorList>
            <person name="Marton S."/>
            <person name="Feher E."/>
            <person name="Horvath B."/>
            <person name="Haber K."/>
            <person name="Somogyi P."/>
            <person name="Minarovits J."/>
            <person name="Banyai K."/>
        </authorList>
    </citation>
    <scope>NUCLEOTIDE SEQUENCE [LARGE SCALE GENOMIC DNA]</scope>
</reference>
<dbReference type="RefSeq" id="YP_009188015.1">
    <property type="nucleotide sequence ID" value="NC_028662.1"/>
</dbReference>
<dbReference type="KEGG" id="vg:26517067"/>
<feature type="region of interest" description="Disordered" evidence="1">
    <location>
        <begin position="53"/>
        <end position="76"/>
    </location>
</feature>
<accession>A0A0N9BDM5</accession>
<feature type="compositionally biased region" description="Basic and acidic residues" evidence="1">
    <location>
        <begin position="53"/>
        <end position="74"/>
    </location>
</feature>
<dbReference type="EMBL" id="KT206225">
    <property type="protein sequence ID" value="ALA48134.1"/>
    <property type="molecule type" value="Genomic_DNA"/>
</dbReference>
<name>A0A0N9BDM5_9CAUD</name>
<feature type="transmembrane region" description="Helical" evidence="2">
    <location>
        <begin position="376"/>
        <end position="396"/>
    </location>
</feature>
<keyword evidence="4" id="KW-1185">Reference proteome</keyword>
<organism evidence="3 4">
    <name type="scientific">Mycobacterium phage Phlei</name>
    <dbReference type="NCBI Taxonomy" id="1690684"/>
    <lineage>
        <taxon>Viruses</taxon>
        <taxon>Duplodnaviria</taxon>
        <taxon>Heunggongvirae</taxon>
        <taxon>Uroviricota</taxon>
        <taxon>Caudoviricetes</taxon>
        <taxon>Phleivirus</taxon>
        <taxon>Phleivirus Phlei</taxon>
    </lineage>
</organism>
<keyword evidence="2" id="KW-0812">Transmembrane</keyword>
<evidence type="ECO:0000256" key="1">
    <source>
        <dbReference type="SAM" id="MobiDB-lite"/>
    </source>
</evidence>
<dbReference type="GeneID" id="26517067"/>
<keyword evidence="2" id="KW-1133">Transmembrane helix</keyword>
<protein>
    <recommendedName>
        <fullName evidence="5">Tape measure protein</fullName>
    </recommendedName>
</protein>
<feature type="transmembrane region" description="Helical" evidence="2">
    <location>
        <begin position="402"/>
        <end position="428"/>
    </location>
</feature>
<evidence type="ECO:0000313" key="3">
    <source>
        <dbReference type="EMBL" id="ALA48134.1"/>
    </source>
</evidence>
<dbReference type="Proteomes" id="UP000203948">
    <property type="component" value="Segment"/>
</dbReference>
<sequence>MTKARKPGMKVGHEVARLTVKVSPDTSGFYNELKRKLQAIDKMLKSRGEVPLRGDTDQLEKDVDKGTKKATEKAAKRHRVKVKPSVDTSNMDRFSRRTLGELEREMARAERRIQLTGAGEDLRRNLERAHKVVSDMIRKGPPLGDKKDIVKWRKNVVDEIQTLREIADGNEGVKSNPLGLTDRRYRALQRLTRIRNIIEEDRASTRAAQLRQLNADVAALERDQERRGADLASRLTREHKEQVASHKARLKLIEDWLKAEEEWKDRRRQEILNDPFNRRAIADLRRAAQRIEAKIPATVDGERLRSELHATVKRLEREIEADIPVDVHIRADKRRQLRREIDALLAGAEFENNEGGRRRNIFSNLGKQTGKWMPNFGTGINLSGYLVIFGLIMNLLSPLLGLVTSALMTLPGLIASVATPIGAIYLGLDGIREAAKVLEQPFANLKAKMSEVARVQFTPVFERLIPIMDRLQDSLPSVTTGLARMADGLIDALYADGGVQVDRIVTNIGDALAASAPGIRDFTSGLMTLTEEFTKQLPGLTEWFNSTGSDFKNWIDEMSKNGELDRAFDGLGNTIKSLLDFAGELALEGMEFITDPDAVRGFLDELRMVMDVLKNIAEMSTEFVASMDDIMAFFGHDEAGKRNAIRENPDVKPLIDQAVKEGKRWDAYLGTGESTLPWWMDPEGWANDIKKWITGDNSPQAVADGINKIGEAAENAKKPVTEFFGGSGEFGSLTAPGQSIFGSAVGGDGGAEKADSLFGAMLPKKEQVEAKAAEYQQFISTITSQVQGALQQSMTGDTLPAPDFSEFKAAWEELPPLVEEKGQEILNACQRLVQGITTSLSGLGGVGSSAGTALMQGLLSGMQSMEGPVLAYAGTLADKIAQEKGPLDYDRKVLIPNGEALMHGLSVGLENGFQPVLEQARAMAEQIAIAFEEGADPTQILKSINPEDLKRIEAALEYEDKKADARVRALNNRAKITEDKALKESLRKQASEIQMGNEKIEGYRDLIDLVKEFNDEYDNADPSGDPLVQAASRLMNTPIDFAKATGKQFLSDLGVSGDGLIGRALTEGIQYIFQIGTVDEALSIKDRTDSRRARGFGIGR</sequence>
<evidence type="ECO:0000256" key="2">
    <source>
        <dbReference type="SAM" id="Phobius"/>
    </source>
</evidence>